<organism evidence="1 2">
    <name type="scientific">Candidatus Roizmanbacteria bacterium GW2011_GWA2_35_19</name>
    <dbReference type="NCBI Taxonomy" id="1618478"/>
    <lineage>
        <taxon>Bacteria</taxon>
        <taxon>Candidatus Roizmaniibacteriota</taxon>
    </lineage>
</organism>
<dbReference type="STRING" id="1618478.UR68_C0027G0014"/>
<protein>
    <recommendedName>
        <fullName evidence="3">Nucleotidyl transferase AbiEii toxin, Type IV TA system</fullName>
    </recommendedName>
</protein>
<name>A0A0G0BQK9_9BACT</name>
<dbReference type="Proteomes" id="UP000034457">
    <property type="component" value="Unassembled WGS sequence"/>
</dbReference>
<evidence type="ECO:0000313" key="1">
    <source>
        <dbReference type="EMBL" id="KKP71779.1"/>
    </source>
</evidence>
<evidence type="ECO:0008006" key="3">
    <source>
        <dbReference type="Google" id="ProtNLM"/>
    </source>
</evidence>
<dbReference type="AlphaFoldDB" id="A0A0G0BQK9"/>
<gene>
    <name evidence="1" type="ORF">UR68_C0027G0014</name>
</gene>
<proteinExistence type="predicted"/>
<dbReference type="Pfam" id="PF08843">
    <property type="entry name" value="AbiEii"/>
    <property type="match status" value="2"/>
</dbReference>
<evidence type="ECO:0000313" key="2">
    <source>
        <dbReference type="Proteomes" id="UP000034457"/>
    </source>
</evidence>
<dbReference type="InterPro" id="IPR014942">
    <property type="entry name" value="AbiEii"/>
</dbReference>
<reference evidence="1 2" key="1">
    <citation type="journal article" date="2015" name="Nature">
        <title>rRNA introns, odd ribosomes, and small enigmatic genomes across a large radiation of phyla.</title>
        <authorList>
            <person name="Brown C.T."/>
            <person name="Hug L.A."/>
            <person name="Thomas B.C."/>
            <person name="Sharon I."/>
            <person name="Castelle C.J."/>
            <person name="Singh A."/>
            <person name="Wilkins M.J."/>
            <person name="Williams K.H."/>
            <person name="Banfield J.F."/>
        </authorList>
    </citation>
    <scope>NUCLEOTIDE SEQUENCE [LARGE SCALE GENOMIC DNA]</scope>
</reference>
<accession>A0A0G0BQK9</accession>
<dbReference type="EMBL" id="LBQC01000027">
    <property type="protein sequence ID" value="KKP71779.1"/>
    <property type="molecule type" value="Genomic_DNA"/>
</dbReference>
<comment type="caution">
    <text evidence="1">The sequence shown here is derived from an EMBL/GenBank/DDBJ whole genome shotgun (WGS) entry which is preliminary data.</text>
</comment>
<sequence length="213" mass="25019">MSKIYLEILDNERRSIFNKLKAFENEGYLAGGTALAFQLNHRISEDFDVFINREIDNKLHLKVKEIFGNVTFYVNSTDQISFITQNSVKVTFLWYYFKPLNPTILSVSLPLASIEDIATDKAQTIGRHAVWRDYIDVFYLLKNGHFDLDKIINMANKKFGGEFVSTQFLEQLRYFDDVKTVPIEYIGKKYRDEEIKLYLKQAVEDYLKKILLK</sequence>